<feature type="transmembrane region" description="Helical" evidence="1">
    <location>
        <begin position="12"/>
        <end position="35"/>
    </location>
</feature>
<accession>A0ABS5AVD4</accession>
<reference evidence="2 3" key="1">
    <citation type="submission" date="2018-05" db="EMBL/GenBank/DDBJ databases">
        <title>Draft genome sequence of Streptococcus panodentis CCUG 70867T.</title>
        <authorList>
            <person name="Salva-Serra F."/>
            <person name="Mendez V."/>
            <person name="Jaen-Luchoro D."/>
            <person name="Gonzales-Siles L."/>
            <person name="Karlsson R."/>
            <person name="Engstrom-Jakobsson H."/>
            <person name="Busquets A."/>
            <person name="Gomila M."/>
            <person name="Pineiro-Iglesias B."/>
            <person name="Bennasar-Figueras A."/>
            <person name="Seeger M."/>
            <person name="Moore E."/>
        </authorList>
    </citation>
    <scope>NUCLEOTIDE SEQUENCE [LARGE SCALE GENOMIC DNA]</scope>
    <source>
        <strain evidence="2 3">CCUG 70867</strain>
    </source>
</reference>
<evidence type="ECO:0000256" key="1">
    <source>
        <dbReference type="SAM" id="Phobius"/>
    </source>
</evidence>
<keyword evidence="1" id="KW-0472">Membrane</keyword>
<sequence length="866" mass="99086">MNKIEHYLKKNWAYLSSFILPFLLMFLIYLFYGIYWNSDTSPLLGDGFHQYVIFDTALRNILHGTDSLFYTFNSGLGQNFYALSSYYLGSFLSPLTYFFDLKSMPDAVYLFTLVKFGLIGLSTFISIKGMFKKIPDCLILILSTSFALMSFSVSQLEIKTWLDVFILAPLILLGLDRLIKKKGRILYFTTLSILFIQNYYFGYMMALFLIFWYLVQITWDFKMRIRTLLDFAVVSLLAGLTSLIMILPTYLDLSTHGETLTAINSIFTEDSWYLDVFAKNLIGSFDTTKYGSIPMIYTGLLPLLFAILFFTLRSIQFHVKLSYFILLALLVASFRLQYLDLLWQGMHAPNMFLHRYSWLFSLVLIFMAAESLNRLKELNWKHLLLSFALLITGFAAVFFTRSHYEFLKAENYILTIEFLLAYMLIVFPFVKSYISKKIFMLSLLFFAAFELALNSYYQVGGIAKEWAFAARSSYAQNLEEIDKLVTYTKTENNHFFRSEKLEPQTGNDSMKYNYNGISQFSSVRNTQASSALDKLGFKSAGTNLNLRYENNSILMDSIFGIKYNISQTDPDKFGFTPVKTEKEMTLYKNDAALGLAFLTNDIYRDIKFTNLTLDNQTEFLNQLTGFHYNYYKRLTAAAENGGSRTIGKRVTAEVDTKNNSSFASMTYLLTVPANSQVYVNVPGIDFSNDNQTDIDITVNDLTSRYPTNNVFPFFNVGYFSQEQTIAVRLTFPDNATVSFDEPEFFAVDTKQYLDVISKLKEQPVAVQTQANTVTADYDADRDSSLFFTIPYDKGWSASLNGKAVALKRAQNGFMKIDVKAGKGKVKLIFIPNGLKEGAAASIAGILLFFAYDWIRNKQFQKNKSSS</sequence>
<keyword evidence="3" id="KW-1185">Reference proteome</keyword>
<organism evidence="2 3">
    <name type="scientific">Streptococcus panodentis</name>
    <dbReference type="NCBI Taxonomy" id="1581472"/>
    <lineage>
        <taxon>Bacteria</taxon>
        <taxon>Bacillati</taxon>
        <taxon>Bacillota</taxon>
        <taxon>Bacilli</taxon>
        <taxon>Lactobacillales</taxon>
        <taxon>Streptococcaceae</taxon>
        <taxon>Streptococcus</taxon>
    </lineage>
</organism>
<keyword evidence="1" id="KW-1133">Transmembrane helix</keyword>
<dbReference type="RefSeq" id="WP_209550792.1">
    <property type="nucleotide sequence ID" value="NZ_QFAY01000004.1"/>
</dbReference>
<feature type="transmembrane region" description="Helical" evidence="1">
    <location>
        <begin position="80"/>
        <end position="100"/>
    </location>
</feature>
<dbReference type="InterPro" id="IPR018580">
    <property type="entry name" value="Uncharacterised_YfhO"/>
</dbReference>
<keyword evidence="1" id="KW-0812">Transmembrane</keyword>
<feature type="transmembrane region" description="Helical" evidence="1">
    <location>
        <begin position="293"/>
        <end position="312"/>
    </location>
</feature>
<feature type="transmembrane region" description="Helical" evidence="1">
    <location>
        <begin position="837"/>
        <end position="854"/>
    </location>
</feature>
<feature type="transmembrane region" description="Helical" evidence="1">
    <location>
        <begin position="227"/>
        <end position="251"/>
    </location>
</feature>
<feature type="transmembrane region" description="Helical" evidence="1">
    <location>
        <begin position="321"/>
        <end position="338"/>
    </location>
</feature>
<dbReference type="PANTHER" id="PTHR38454">
    <property type="entry name" value="INTEGRAL MEMBRANE PROTEIN-RELATED"/>
    <property type="match status" value="1"/>
</dbReference>
<name>A0ABS5AVD4_9STRE</name>
<feature type="transmembrane region" description="Helical" evidence="1">
    <location>
        <begin position="382"/>
        <end position="400"/>
    </location>
</feature>
<dbReference type="Proteomes" id="UP001519349">
    <property type="component" value="Unassembled WGS sequence"/>
</dbReference>
<dbReference type="PANTHER" id="PTHR38454:SF1">
    <property type="entry name" value="INTEGRAL MEMBRANE PROTEIN"/>
    <property type="match status" value="1"/>
</dbReference>
<feature type="transmembrane region" description="Helical" evidence="1">
    <location>
        <begin position="412"/>
        <end position="431"/>
    </location>
</feature>
<feature type="transmembrane region" description="Helical" evidence="1">
    <location>
        <begin position="160"/>
        <end position="179"/>
    </location>
</feature>
<proteinExistence type="predicted"/>
<comment type="caution">
    <text evidence="2">The sequence shown here is derived from an EMBL/GenBank/DDBJ whole genome shotgun (WGS) entry which is preliminary data.</text>
</comment>
<protein>
    <submittedName>
        <fullName evidence="2">Copper ABC transporter permease</fullName>
    </submittedName>
</protein>
<evidence type="ECO:0000313" key="3">
    <source>
        <dbReference type="Proteomes" id="UP001519349"/>
    </source>
</evidence>
<feature type="transmembrane region" description="Helical" evidence="1">
    <location>
        <begin position="107"/>
        <end position="127"/>
    </location>
</feature>
<feature type="transmembrane region" description="Helical" evidence="1">
    <location>
        <begin position="133"/>
        <end position="153"/>
    </location>
</feature>
<dbReference type="Pfam" id="PF09586">
    <property type="entry name" value="YfhO"/>
    <property type="match status" value="1"/>
</dbReference>
<feature type="transmembrane region" description="Helical" evidence="1">
    <location>
        <begin position="438"/>
        <end position="457"/>
    </location>
</feature>
<gene>
    <name evidence="2" type="ORF">DHL47_02615</name>
</gene>
<feature type="transmembrane region" description="Helical" evidence="1">
    <location>
        <begin position="185"/>
        <end position="215"/>
    </location>
</feature>
<evidence type="ECO:0000313" key="2">
    <source>
        <dbReference type="EMBL" id="MBP2620238.1"/>
    </source>
</evidence>
<feature type="transmembrane region" description="Helical" evidence="1">
    <location>
        <begin position="358"/>
        <end position="375"/>
    </location>
</feature>
<dbReference type="EMBL" id="QFAY01000004">
    <property type="protein sequence ID" value="MBP2620238.1"/>
    <property type="molecule type" value="Genomic_DNA"/>
</dbReference>